<protein>
    <submittedName>
        <fullName evidence="1">Uncharacterized protein</fullName>
    </submittedName>
</protein>
<reference evidence="1 2" key="1">
    <citation type="journal article" date="2020" name="Phytopathology">
        <title>Genome Sequence Resources of Colletotrichum truncatum, C. plurivorum, C. musicola, and C. sojae: Four Species Pathogenic to Soybean (Glycine max).</title>
        <authorList>
            <person name="Rogerio F."/>
            <person name="Boufleur T.R."/>
            <person name="Ciampi-Guillardi M."/>
            <person name="Sukno S.A."/>
            <person name="Thon M.R."/>
            <person name="Massola Junior N.S."/>
            <person name="Baroncelli R."/>
        </authorList>
    </citation>
    <scope>NUCLEOTIDE SEQUENCE [LARGE SCALE GENOMIC DNA]</scope>
    <source>
        <strain evidence="1 2">CMES1059</strain>
    </source>
</reference>
<sequence length="162" mass="16868">MKFVAVTASIIVLANPIAAGVAPATAAEECGSLGVMTYTDASLLEGVDLTQIRTCRDHPLGPGARPSAPPAQGPGGSAEAKRDAFGEMLVRQEGTDACWYGDSTGCTNGYCWKTCGDKGRWCWTAWNKGWGNWRTCSKSSDCKKNSDAEGGEGGCKACGCSC</sequence>
<organism evidence="1 2">
    <name type="scientific">Colletotrichum truncatum</name>
    <name type="common">Anthracnose fungus</name>
    <name type="synonym">Colletotrichum capsici</name>
    <dbReference type="NCBI Taxonomy" id="5467"/>
    <lineage>
        <taxon>Eukaryota</taxon>
        <taxon>Fungi</taxon>
        <taxon>Dikarya</taxon>
        <taxon>Ascomycota</taxon>
        <taxon>Pezizomycotina</taxon>
        <taxon>Sordariomycetes</taxon>
        <taxon>Hypocreomycetidae</taxon>
        <taxon>Glomerellales</taxon>
        <taxon>Glomerellaceae</taxon>
        <taxon>Colletotrichum</taxon>
        <taxon>Colletotrichum truncatum species complex</taxon>
    </lineage>
</organism>
<comment type="caution">
    <text evidence="1">The sequence shown here is derived from an EMBL/GenBank/DDBJ whole genome shotgun (WGS) entry which is preliminary data.</text>
</comment>
<accession>A0ACC3YGR6</accession>
<dbReference type="Proteomes" id="UP000805649">
    <property type="component" value="Unassembled WGS sequence"/>
</dbReference>
<evidence type="ECO:0000313" key="2">
    <source>
        <dbReference type="Proteomes" id="UP000805649"/>
    </source>
</evidence>
<proteinExistence type="predicted"/>
<keyword evidence="2" id="KW-1185">Reference proteome</keyword>
<name>A0ACC3YGR6_COLTU</name>
<dbReference type="EMBL" id="VUJX02000010">
    <property type="protein sequence ID" value="KAL0931075.1"/>
    <property type="molecule type" value="Genomic_DNA"/>
</dbReference>
<evidence type="ECO:0000313" key="1">
    <source>
        <dbReference type="EMBL" id="KAL0931075.1"/>
    </source>
</evidence>
<gene>
    <name evidence="1" type="ORF">CTRU02_213810</name>
</gene>